<comment type="caution">
    <text evidence="2">The sequence shown here is derived from an EMBL/GenBank/DDBJ whole genome shotgun (WGS) entry which is preliminary data.</text>
</comment>
<sequence length="256" mass="28965">MAARASNSQHAYQSILPSSHSLHHSYRESLHTPEYPLLLTLPNNFAINSMLQQKRTYATIDYFAQLQERYDDAEYVSFVNGLRTPPIADTTRTVHEWEEFGTCTFKPALTSLQWNLEEVKVGENGNSHSRKKRKSEAKESPNAPSSSRHNRQLSPIPTSFCRPTTLNTAPTMDTDVMTSRPPYNQLVVQPSASPSTPHYPQTEFQSWKASLPPSTSSVYQRLQDVLNSQVLRPHTPHFPVEQATNRNTWTATPKSA</sequence>
<accession>A0A9P6D5S7</accession>
<reference evidence="2" key="1">
    <citation type="submission" date="2020-11" db="EMBL/GenBank/DDBJ databases">
        <authorList>
            <consortium name="DOE Joint Genome Institute"/>
            <person name="Ahrendt S."/>
            <person name="Riley R."/>
            <person name="Andreopoulos W."/>
            <person name="Labutti K."/>
            <person name="Pangilinan J."/>
            <person name="Ruiz-Duenas F.J."/>
            <person name="Barrasa J.M."/>
            <person name="Sanchez-Garcia M."/>
            <person name="Camarero S."/>
            <person name="Miyauchi S."/>
            <person name="Serrano A."/>
            <person name="Linde D."/>
            <person name="Babiker R."/>
            <person name="Drula E."/>
            <person name="Ayuso-Fernandez I."/>
            <person name="Pacheco R."/>
            <person name="Padilla G."/>
            <person name="Ferreira P."/>
            <person name="Barriuso J."/>
            <person name="Kellner H."/>
            <person name="Castanera R."/>
            <person name="Alfaro M."/>
            <person name="Ramirez L."/>
            <person name="Pisabarro A.G."/>
            <person name="Kuo A."/>
            <person name="Tritt A."/>
            <person name="Lipzen A."/>
            <person name="He G."/>
            <person name="Yan M."/>
            <person name="Ng V."/>
            <person name="Cullen D."/>
            <person name="Martin F."/>
            <person name="Rosso M.-N."/>
            <person name="Henrissat B."/>
            <person name="Hibbett D."/>
            <person name="Martinez A.T."/>
            <person name="Grigoriev I.V."/>
        </authorList>
    </citation>
    <scope>NUCLEOTIDE SEQUENCE</scope>
    <source>
        <strain evidence="2">CIRM-BRFM 674</strain>
    </source>
</reference>
<organism evidence="2 3">
    <name type="scientific">Pholiota conissans</name>
    <dbReference type="NCBI Taxonomy" id="109636"/>
    <lineage>
        <taxon>Eukaryota</taxon>
        <taxon>Fungi</taxon>
        <taxon>Dikarya</taxon>
        <taxon>Basidiomycota</taxon>
        <taxon>Agaricomycotina</taxon>
        <taxon>Agaricomycetes</taxon>
        <taxon>Agaricomycetidae</taxon>
        <taxon>Agaricales</taxon>
        <taxon>Agaricineae</taxon>
        <taxon>Strophariaceae</taxon>
        <taxon>Pholiota</taxon>
    </lineage>
</organism>
<proteinExistence type="predicted"/>
<feature type="compositionally biased region" description="Polar residues" evidence="1">
    <location>
        <begin position="242"/>
        <end position="256"/>
    </location>
</feature>
<evidence type="ECO:0000313" key="3">
    <source>
        <dbReference type="Proteomes" id="UP000807469"/>
    </source>
</evidence>
<evidence type="ECO:0000256" key="1">
    <source>
        <dbReference type="SAM" id="MobiDB-lite"/>
    </source>
</evidence>
<feature type="compositionally biased region" description="Polar residues" evidence="1">
    <location>
        <begin position="142"/>
        <end position="171"/>
    </location>
</feature>
<dbReference type="EMBL" id="MU155140">
    <property type="protein sequence ID" value="KAF9484854.1"/>
    <property type="molecule type" value="Genomic_DNA"/>
</dbReference>
<protein>
    <submittedName>
        <fullName evidence="2">Uncharacterized protein</fullName>
    </submittedName>
</protein>
<keyword evidence="3" id="KW-1185">Reference proteome</keyword>
<feature type="region of interest" description="Disordered" evidence="1">
    <location>
        <begin position="120"/>
        <end position="179"/>
    </location>
</feature>
<dbReference type="AlphaFoldDB" id="A0A9P6D5S7"/>
<gene>
    <name evidence="2" type="ORF">BDN70DRAFT_989330</name>
</gene>
<evidence type="ECO:0000313" key="2">
    <source>
        <dbReference type="EMBL" id="KAF9484854.1"/>
    </source>
</evidence>
<name>A0A9P6D5S7_9AGAR</name>
<feature type="region of interest" description="Disordered" evidence="1">
    <location>
        <begin position="236"/>
        <end position="256"/>
    </location>
</feature>
<dbReference type="Proteomes" id="UP000807469">
    <property type="component" value="Unassembled WGS sequence"/>
</dbReference>